<keyword evidence="5" id="KW-1185">Reference proteome</keyword>
<dbReference type="SUPFAM" id="SSF55048">
    <property type="entry name" value="Probable ACP-binding domain of malonyl-CoA ACP transacylase"/>
    <property type="match status" value="1"/>
</dbReference>
<dbReference type="SMART" id="SM00827">
    <property type="entry name" value="PKS_AT"/>
    <property type="match status" value="1"/>
</dbReference>
<gene>
    <name evidence="4" type="ORF">GCM10009787_18690</name>
</gene>
<dbReference type="InterPro" id="IPR016035">
    <property type="entry name" value="Acyl_Trfase/lysoPLipase"/>
</dbReference>
<dbReference type="SUPFAM" id="SSF52151">
    <property type="entry name" value="FabD/lysophospholipase-like"/>
    <property type="match status" value="1"/>
</dbReference>
<organism evidence="4 5">
    <name type="scientific">Streptomyces bangladeshensis</name>
    <dbReference type="NCBI Taxonomy" id="295352"/>
    <lineage>
        <taxon>Bacteria</taxon>
        <taxon>Bacillati</taxon>
        <taxon>Actinomycetota</taxon>
        <taxon>Actinomycetes</taxon>
        <taxon>Kitasatosporales</taxon>
        <taxon>Streptomycetaceae</taxon>
        <taxon>Streptomyces</taxon>
    </lineage>
</organism>
<keyword evidence="1" id="KW-0596">Phosphopantetheine</keyword>
<feature type="domain" description="Malonyl-CoA:ACP transacylase (MAT)" evidence="3">
    <location>
        <begin position="15"/>
        <end position="307"/>
    </location>
</feature>
<dbReference type="InterPro" id="IPR014043">
    <property type="entry name" value="Acyl_transferase_dom"/>
</dbReference>
<dbReference type="PANTHER" id="PTHR43775">
    <property type="entry name" value="FATTY ACID SYNTHASE"/>
    <property type="match status" value="1"/>
</dbReference>
<proteinExistence type="predicted"/>
<evidence type="ECO:0000256" key="2">
    <source>
        <dbReference type="ARBA" id="ARBA00022553"/>
    </source>
</evidence>
<dbReference type="EMBL" id="BAAAOQ010000005">
    <property type="protein sequence ID" value="GAA2194099.1"/>
    <property type="molecule type" value="Genomic_DNA"/>
</dbReference>
<sequence length="341" mass="37212">MPLTAQQPNPPVALVFPGQGAQYPRMAAGLYEHDSTFTFWMDEAFRLLGQDGPRLRREWLAEVPSAQYDDVTVAQPLLYAVNHALGRMVLGWGVRPAAFLGHSVGEFAAATLAGIFGFDDGIRLMRERVVHFADTPPGGMLAVAAGTEDVADLLGEEVHLAAVNAARQLLLAGEREPLDRAARELAGRGVICRRVLARQAFHSPAVDDAVRATLHGFRTVPLRRPDVPFYSAGTGGPLPEKEALDPDFWAWQAARTVYFAPALTALLAAHDCLLLEAGPGDGLSRLARRQPRVTARRSFVQPLVPGDRDDREAVDEVRRRLTLVAAGDRHDRPGHRHSRGD</sequence>
<keyword evidence="2" id="KW-0597">Phosphoprotein</keyword>
<evidence type="ECO:0000259" key="3">
    <source>
        <dbReference type="SMART" id="SM00827"/>
    </source>
</evidence>
<dbReference type="Pfam" id="PF00698">
    <property type="entry name" value="Acyl_transf_1"/>
    <property type="match status" value="1"/>
</dbReference>
<accession>A0ABN3BE74</accession>
<evidence type="ECO:0000313" key="5">
    <source>
        <dbReference type="Proteomes" id="UP001501391"/>
    </source>
</evidence>
<dbReference type="PANTHER" id="PTHR43775:SF37">
    <property type="entry name" value="SI:DKEY-61P9.11"/>
    <property type="match status" value="1"/>
</dbReference>
<dbReference type="Gene3D" id="3.30.70.3290">
    <property type="match status" value="1"/>
</dbReference>
<reference evidence="4 5" key="1">
    <citation type="journal article" date="2019" name="Int. J. Syst. Evol. Microbiol.">
        <title>The Global Catalogue of Microorganisms (GCM) 10K type strain sequencing project: providing services to taxonomists for standard genome sequencing and annotation.</title>
        <authorList>
            <consortium name="The Broad Institute Genomics Platform"/>
            <consortium name="The Broad Institute Genome Sequencing Center for Infectious Disease"/>
            <person name="Wu L."/>
            <person name="Ma J."/>
        </authorList>
    </citation>
    <scope>NUCLEOTIDE SEQUENCE [LARGE SCALE GENOMIC DNA]</scope>
    <source>
        <strain evidence="4 5">JCM 14924</strain>
    </source>
</reference>
<evidence type="ECO:0000256" key="1">
    <source>
        <dbReference type="ARBA" id="ARBA00022450"/>
    </source>
</evidence>
<dbReference type="Proteomes" id="UP001501391">
    <property type="component" value="Unassembled WGS sequence"/>
</dbReference>
<dbReference type="InterPro" id="IPR001227">
    <property type="entry name" value="Ac_transferase_dom_sf"/>
</dbReference>
<comment type="caution">
    <text evidence="4">The sequence shown here is derived from an EMBL/GenBank/DDBJ whole genome shotgun (WGS) entry which is preliminary data.</text>
</comment>
<dbReference type="Gene3D" id="3.30.70.250">
    <property type="entry name" value="Malonyl-CoA ACP transacylase, ACP-binding"/>
    <property type="match status" value="1"/>
</dbReference>
<protein>
    <recommendedName>
        <fullName evidence="3">Malonyl-CoA:ACP transacylase (MAT) domain-containing protein</fullName>
    </recommendedName>
</protein>
<name>A0ABN3BE74_9ACTN</name>
<dbReference type="InterPro" id="IPR016036">
    <property type="entry name" value="Malonyl_transacylase_ACP-bd"/>
</dbReference>
<dbReference type="RefSeq" id="WP_059247719.1">
    <property type="nucleotide sequence ID" value="NZ_BAAAOQ010000005.1"/>
</dbReference>
<evidence type="ECO:0000313" key="4">
    <source>
        <dbReference type="EMBL" id="GAA2194099.1"/>
    </source>
</evidence>
<dbReference type="Gene3D" id="3.40.366.10">
    <property type="entry name" value="Malonyl-Coenzyme A Acyl Carrier Protein, domain 2"/>
    <property type="match status" value="1"/>
</dbReference>
<dbReference type="InterPro" id="IPR050091">
    <property type="entry name" value="PKS_NRPS_Biosynth_Enz"/>
</dbReference>